<dbReference type="EMBL" id="QKKF02015239">
    <property type="protein sequence ID" value="RZF42299.1"/>
    <property type="molecule type" value="Genomic_DNA"/>
</dbReference>
<accession>A0A482X9F0</accession>
<feature type="signal peptide" evidence="2">
    <location>
        <begin position="1"/>
        <end position="22"/>
    </location>
</feature>
<keyword evidence="2" id="KW-0732">Signal</keyword>
<gene>
    <name evidence="3" type="ORF">LSTR_LSTR003917</name>
</gene>
<feature type="compositionally biased region" description="Gly residues" evidence="1">
    <location>
        <begin position="31"/>
        <end position="61"/>
    </location>
</feature>
<dbReference type="OrthoDB" id="10446153at2759"/>
<feature type="chain" id="PRO_5019846137" evidence="2">
    <location>
        <begin position="23"/>
        <end position="127"/>
    </location>
</feature>
<organism evidence="3 4">
    <name type="scientific">Laodelphax striatellus</name>
    <name type="common">Small brown planthopper</name>
    <name type="synonym">Delphax striatella</name>
    <dbReference type="NCBI Taxonomy" id="195883"/>
    <lineage>
        <taxon>Eukaryota</taxon>
        <taxon>Metazoa</taxon>
        <taxon>Ecdysozoa</taxon>
        <taxon>Arthropoda</taxon>
        <taxon>Hexapoda</taxon>
        <taxon>Insecta</taxon>
        <taxon>Pterygota</taxon>
        <taxon>Neoptera</taxon>
        <taxon>Paraneoptera</taxon>
        <taxon>Hemiptera</taxon>
        <taxon>Auchenorrhyncha</taxon>
        <taxon>Fulgoroidea</taxon>
        <taxon>Delphacidae</taxon>
        <taxon>Criomorphinae</taxon>
        <taxon>Laodelphax</taxon>
    </lineage>
</organism>
<dbReference type="Proteomes" id="UP000291343">
    <property type="component" value="Unassembled WGS sequence"/>
</dbReference>
<protein>
    <submittedName>
        <fullName evidence="3">Uncharacterized protein</fullName>
    </submittedName>
</protein>
<dbReference type="AlphaFoldDB" id="A0A482X9F0"/>
<feature type="region of interest" description="Disordered" evidence="1">
    <location>
        <begin position="28"/>
        <end position="64"/>
    </location>
</feature>
<evidence type="ECO:0000313" key="3">
    <source>
        <dbReference type="EMBL" id="RZF42299.1"/>
    </source>
</evidence>
<reference evidence="3 4" key="1">
    <citation type="journal article" date="2017" name="Gigascience">
        <title>Genome sequence of the small brown planthopper, Laodelphax striatellus.</title>
        <authorList>
            <person name="Zhu J."/>
            <person name="Jiang F."/>
            <person name="Wang X."/>
            <person name="Yang P."/>
            <person name="Bao Y."/>
            <person name="Zhao W."/>
            <person name="Wang W."/>
            <person name="Lu H."/>
            <person name="Wang Q."/>
            <person name="Cui N."/>
            <person name="Li J."/>
            <person name="Chen X."/>
            <person name="Luo L."/>
            <person name="Yu J."/>
            <person name="Kang L."/>
            <person name="Cui F."/>
        </authorList>
    </citation>
    <scope>NUCLEOTIDE SEQUENCE [LARGE SCALE GENOMIC DNA]</scope>
    <source>
        <strain evidence="3">Lst14</strain>
    </source>
</reference>
<keyword evidence="4" id="KW-1185">Reference proteome</keyword>
<dbReference type="InParanoid" id="A0A482X9F0"/>
<comment type="caution">
    <text evidence="3">The sequence shown here is derived from an EMBL/GenBank/DDBJ whole genome shotgun (WGS) entry which is preliminary data.</text>
</comment>
<proteinExistence type="predicted"/>
<name>A0A482X9F0_LAOST</name>
<sequence length="127" mass="12783">MAFSTRTITALLLVTLLVAVTAYPQPDPPAGGAGGADAGGAPGDKGGSGAPAKPSGGGGGECSQQKVCKGSLAKIDISAKIGAGICLLDSLTKKLLFFKNKCQRNMYTCSNKSAKYQEVESNKCGAK</sequence>
<evidence type="ECO:0000256" key="2">
    <source>
        <dbReference type="SAM" id="SignalP"/>
    </source>
</evidence>
<evidence type="ECO:0000313" key="4">
    <source>
        <dbReference type="Proteomes" id="UP000291343"/>
    </source>
</evidence>
<evidence type="ECO:0000256" key="1">
    <source>
        <dbReference type="SAM" id="MobiDB-lite"/>
    </source>
</evidence>